<dbReference type="SMART" id="SM00267">
    <property type="entry name" value="GGDEF"/>
    <property type="match status" value="1"/>
</dbReference>
<dbReference type="SUPFAM" id="SSF55073">
    <property type="entry name" value="Nucleotide cyclase"/>
    <property type="match status" value="1"/>
</dbReference>
<dbReference type="InterPro" id="IPR046342">
    <property type="entry name" value="CBS_dom_sf"/>
</dbReference>
<dbReference type="SMART" id="SM00116">
    <property type="entry name" value="CBS"/>
    <property type="match status" value="2"/>
</dbReference>
<evidence type="ECO:0000313" key="9">
    <source>
        <dbReference type="Proteomes" id="UP001158067"/>
    </source>
</evidence>
<dbReference type="InterPro" id="IPR029787">
    <property type="entry name" value="Nucleotide_cyclase"/>
</dbReference>
<sequence length="488" mass="53799">MLLLSRSSTPTLPEPISQNQITARPIMSILAEPIERPRVLVADDHFTTRKLMSAWLEMSGYTVVQAEDGGGAWDSAKTDCPPIVVTDWNMPNMSGLELCRSIRERHGLDNVYVLIATARDTGDDLSEAMEAGANDFLSKPIREEEFLARIRSAEMSLSRLQEKTLLAETDPLTGILNQRSFKQRCERAIETAVAAGQPISCVVLDIDLFKQFNDEYGHATGDEVLRVVADVLSEHVRGSDLVGRIGGDEFCVLLTDANEQNALAFANRIRKEVASRSSNGANESLRIRTTLGVASVVESGVSYEIDIDELIQLADTALLAAKSEGRDRALTTSDMHRRRQSQLNGGNTLVDRLREIHADEVMTTSIAVFRDNQHLSDARGKFIQSGVDCACVVNSMSELVGMVSERDFMSTLTTREVGDRPLSSVMNNNLTRFPLKTSVAVVWDSLQRNPMLRAVIVNTNGFPVGLVPRRAVLETAHRLMKSDDEILA</sequence>
<keyword evidence="4" id="KW-0129">CBS domain</keyword>
<dbReference type="InterPro" id="IPR000644">
    <property type="entry name" value="CBS_dom"/>
</dbReference>
<proteinExistence type="predicted"/>
<dbReference type="InterPro" id="IPR000160">
    <property type="entry name" value="GGDEF_dom"/>
</dbReference>
<evidence type="ECO:0000313" key="8">
    <source>
        <dbReference type="EMBL" id="SMP74103.1"/>
    </source>
</evidence>
<evidence type="ECO:0000259" key="5">
    <source>
        <dbReference type="PROSITE" id="PS50110"/>
    </source>
</evidence>
<feature type="domain" description="Response regulatory" evidence="5">
    <location>
        <begin position="38"/>
        <end position="154"/>
    </location>
</feature>
<keyword evidence="9" id="KW-1185">Reference proteome</keyword>
<dbReference type="InterPro" id="IPR043128">
    <property type="entry name" value="Rev_trsase/Diguanyl_cyclase"/>
</dbReference>
<dbReference type="Proteomes" id="UP001158067">
    <property type="component" value="Unassembled WGS sequence"/>
</dbReference>
<accession>A0ABY1QL11</accession>
<dbReference type="CDD" id="cd01949">
    <property type="entry name" value="GGDEF"/>
    <property type="match status" value="1"/>
</dbReference>
<dbReference type="InterPro" id="IPR001789">
    <property type="entry name" value="Sig_transdc_resp-reg_receiver"/>
</dbReference>
<feature type="domain" description="CBS" evidence="7">
    <location>
        <begin position="362"/>
        <end position="420"/>
    </location>
</feature>
<dbReference type="Pfam" id="PF00571">
    <property type="entry name" value="CBS"/>
    <property type="match status" value="1"/>
</dbReference>
<dbReference type="Pfam" id="PF00990">
    <property type="entry name" value="GGDEF"/>
    <property type="match status" value="1"/>
</dbReference>
<evidence type="ECO:0000256" key="1">
    <source>
        <dbReference type="ARBA" id="ARBA00012528"/>
    </source>
</evidence>
<dbReference type="SUPFAM" id="SSF52172">
    <property type="entry name" value="CheY-like"/>
    <property type="match status" value="1"/>
</dbReference>
<dbReference type="EMBL" id="FXUG01000017">
    <property type="protein sequence ID" value="SMP74103.1"/>
    <property type="molecule type" value="Genomic_DNA"/>
</dbReference>
<evidence type="ECO:0000259" key="6">
    <source>
        <dbReference type="PROSITE" id="PS50887"/>
    </source>
</evidence>
<organism evidence="8 9">
    <name type="scientific">Neorhodopirellula lusitana</name>
    <dbReference type="NCBI Taxonomy" id="445327"/>
    <lineage>
        <taxon>Bacteria</taxon>
        <taxon>Pseudomonadati</taxon>
        <taxon>Planctomycetota</taxon>
        <taxon>Planctomycetia</taxon>
        <taxon>Pirellulales</taxon>
        <taxon>Pirellulaceae</taxon>
        <taxon>Neorhodopirellula</taxon>
    </lineage>
</organism>
<dbReference type="PANTHER" id="PTHR45138">
    <property type="entry name" value="REGULATORY COMPONENTS OF SENSORY TRANSDUCTION SYSTEM"/>
    <property type="match status" value="1"/>
</dbReference>
<dbReference type="PANTHER" id="PTHR45138:SF9">
    <property type="entry name" value="DIGUANYLATE CYCLASE DGCM-RELATED"/>
    <property type="match status" value="1"/>
</dbReference>
<dbReference type="Pfam" id="PF00072">
    <property type="entry name" value="Response_reg"/>
    <property type="match status" value="1"/>
</dbReference>
<comment type="catalytic activity">
    <reaction evidence="2">
        <text>2 GTP = 3',3'-c-di-GMP + 2 diphosphate</text>
        <dbReference type="Rhea" id="RHEA:24898"/>
        <dbReference type="ChEBI" id="CHEBI:33019"/>
        <dbReference type="ChEBI" id="CHEBI:37565"/>
        <dbReference type="ChEBI" id="CHEBI:58805"/>
        <dbReference type="EC" id="2.7.7.65"/>
    </reaction>
</comment>
<dbReference type="Gene3D" id="3.40.50.2300">
    <property type="match status" value="1"/>
</dbReference>
<feature type="modified residue" description="4-aspartylphosphate" evidence="3">
    <location>
        <position position="87"/>
    </location>
</feature>
<dbReference type="SMART" id="SM00448">
    <property type="entry name" value="REC"/>
    <property type="match status" value="1"/>
</dbReference>
<evidence type="ECO:0000256" key="3">
    <source>
        <dbReference type="PROSITE-ProRule" id="PRU00169"/>
    </source>
</evidence>
<dbReference type="SUPFAM" id="SSF54631">
    <property type="entry name" value="CBS-domain pair"/>
    <property type="match status" value="1"/>
</dbReference>
<dbReference type="PROSITE" id="PS50887">
    <property type="entry name" value="GGDEF"/>
    <property type="match status" value="1"/>
</dbReference>
<evidence type="ECO:0000256" key="2">
    <source>
        <dbReference type="ARBA" id="ARBA00034247"/>
    </source>
</evidence>
<dbReference type="EC" id="2.7.7.65" evidence="1"/>
<protein>
    <recommendedName>
        <fullName evidence="1">diguanylate cyclase</fullName>
        <ecNumber evidence="1">2.7.7.65</ecNumber>
    </recommendedName>
</protein>
<dbReference type="InterPro" id="IPR050469">
    <property type="entry name" value="Diguanylate_Cyclase"/>
</dbReference>
<comment type="caution">
    <text evidence="8">The sequence shown here is derived from an EMBL/GenBank/DDBJ whole genome shotgun (WGS) entry which is preliminary data.</text>
</comment>
<name>A0ABY1QL11_9BACT</name>
<evidence type="ECO:0000259" key="7">
    <source>
        <dbReference type="PROSITE" id="PS51371"/>
    </source>
</evidence>
<dbReference type="CDD" id="cd02205">
    <property type="entry name" value="CBS_pair_SF"/>
    <property type="match status" value="1"/>
</dbReference>
<dbReference type="Gene3D" id="3.10.580.10">
    <property type="entry name" value="CBS-domain"/>
    <property type="match status" value="1"/>
</dbReference>
<gene>
    <name evidence="8" type="ORF">SAMN06265222_11760</name>
</gene>
<dbReference type="NCBIfam" id="TIGR00254">
    <property type="entry name" value="GGDEF"/>
    <property type="match status" value="1"/>
</dbReference>
<feature type="domain" description="GGDEF" evidence="6">
    <location>
        <begin position="197"/>
        <end position="334"/>
    </location>
</feature>
<dbReference type="PROSITE" id="PS50110">
    <property type="entry name" value="RESPONSE_REGULATORY"/>
    <property type="match status" value="1"/>
</dbReference>
<evidence type="ECO:0000256" key="4">
    <source>
        <dbReference type="PROSITE-ProRule" id="PRU00703"/>
    </source>
</evidence>
<keyword evidence="3" id="KW-0597">Phosphoprotein</keyword>
<dbReference type="InterPro" id="IPR011006">
    <property type="entry name" value="CheY-like_superfamily"/>
</dbReference>
<reference evidence="8 9" key="1">
    <citation type="submission" date="2017-05" db="EMBL/GenBank/DDBJ databases">
        <authorList>
            <person name="Varghese N."/>
            <person name="Submissions S."/>
        </authorList>
    </citation>
    <scope>NUCLEOTIDE SEQUENCE [LARGE SCALE GENOMIC DNA]</scope>
    <source>
        <strain evidence="8 9">DSM 25457</strain>
    </source>
</reference>
<dbReference type="Gene3D" id="3.30.70.270">
    <property type="match status" value="1"/>
</dbReference>
<dbReference type="PROSITE" id="PS51371">
    <property type="entry name" value="CBS"/>
    <property type="match status" value="1"/>
</dbReference>